<reference evidence="3 4" key="1">
    <citation type="submission" date="2018-07" db="EMBL/GenBank/DDBJ databases">
        <title>Complete genome sequencing of Ornithinimicrobium sp. AMA3305.</title>
        <authorList>
            <person name="Bae J.-W."/>
        </authorList>
    </citation>
    <scope>NUCLEOTIDE SEQUENCE [LARGE SCALE GENOMIC DNA]</scope>
    <source>
        <strain evidence="3 4">AMA3305</strain>
    </source>
</reference>
<keyword evidence="2" id="KW-1133">Transmembrane helix</keyword>
<accession>A0A345NL00</accession>
<organism evidence="3 4">
    <name type="scientific">Ornithinimicrobium avium</name>
    <dbReference type="NCBI Taxonomy" id="2283195"/>
    <lineage>
        <taxon>Bacteria</taxon>
        <taxon>Bacillati</taxon>
        <taxon>Actinomycetota</taxon>
        <taxon>Actinomycetes</taxon>
        <taxon>Micrococcales</taxon>
        <taxon>Ornithinimicrobiaceae</taxon>
        <taxon>Ornithinimicrobium</taxon>
    </lineage>
</organism>
<feature type="compositionally biased region" description="Basic and acidic residues" evidence="1">
    <location>
        <begin position="265"/>
        <end position="275"/>
    </location>
</feature>
<evidence type="ECO:0000256" key="2">
    <source>
        <dbReference type="SAM" id="Phobius"/>
    </source>
</evidence>
<evidence type="ECO:0000313" key="3">
    <source>
        <dbReference type="EMBL" id="AXH95708.1"/>
    </source>
</evidence>
<feature type="compositionally biased region" description="Pro residues" evidence="1">
    <location>
        <begin position="231"/>
        <end position="242"/>
    </location>
</feature>
<dbReference type="Proteomes" id="UP000253790">
    <property type="component" value="Chromosome"/>
</dbReference>
<protein>
    <submittedName>
        <fullName evidence="3">Uncharacterized protein</fullName>
    </submittedName>
</protein>
<feature type="compositionally biased region" description="Low complexity" evidence="1">
    <location>
        <begin position="219"/>
        <end position="230"/>
    </location>
</feature>
<gene>
    <name evidence="3" type="ORF">DV701_05850</name>
</gene>
<feature type="compositionally biased region" description="Gly residues" evidence="1">
    <location>
        <begin position="207"/>
        <end position="218"/>
    </location>
</feature>
<dbReference type="OrthoDB" id="4870064at2"/>
<feature type="transmembrane region" description="Helical" evidence="2">
    <location>
        <begin position="155"/>
        <end position="181"/>
    </location>
</feature>
<feature type="transmembrane region" description="Helical" evidence="2">
    <location>
        <begin position="28"/>
        <end position="48"/>
    </location>
</feature>
<keyword evidence="2" id="KW-0812">Transmembrane</keyword>
<evidence type="ECO:0000313" key="4">
    <source>
        <dbReference type="Proteomes" id="UP000253790"/>
    </source>
</evidence>
<dbReference type="KEGG" id="orn:DV701_05850"/>
<proteinExistence type="predicted"/>
<dbReference type="EMBL" id="CP031229">
    <property type="protein sequence ID" value="AXH95708.1"/>
    <property type="molecule type" value="Genomic_DNA"/>
</dbReference>
<dbReference type="RefSeq" id="WP_114927473.1">
    <property type="nucleotide sequence ID" value="NZ_CP031229.1"/>
</dbReference>
<name>A0A345NL00_9MICO</name>
<keyword evidence="4" id="KW-1185">Reference proteome</keyword>
<sequence>MSMPPSDYAYGQAAVPPRKSAMTTPGKVLFFIGLLLSIVAVAVAVWGVTTTVRTASTMQADAVQVQAGEPVTVPMQTDHVRLVLADTGDHPSCTVTSPDGTELPLTQDPAFDAAGSQGVTVVGTFTAEQDGDHTVSCDAAAMVSPSLGLDDVTGIVAAGIAFLALFPLVLLTLVGLILWLVGRSRDKKAALAASGYPGPGGYGGPGAPGYGAQGGGYGSAEQSYGSGQPPYGTPQDPPPPPGSGGWQSAPPPPPPRSDPYAAPQDHPDADGDERR</sequence>
<feature type="region of interest" description="Disordered" evidence="1">
    <location>
        <begin position="207"/>
        <end position="275"/>
    </location>
</feature>
<evidence type="ECO:0000256" key="1">
    <source>
        <dbReference type="SAM" id="MobiDB-lite"/>
    </source>
</evidence>
<dbReference type="AlphaFoldDB" id="A0A345NL00"/>
<keyword evidence="2" id="KW-0472">Membrane</keyword>